<accession>A0ABV3QW08</accession>
<dbReference type="SUPFAM" id="SSF103025">
    <property type="entry name" value="Folate-binding domain"/>
    <property type="match status" value="1"/>
</dbReference>
<dbReference type="EC" id="2.1.2.10" evidence="2"/>
<dbReference type="Gene3D" id="4.10.1250.10">
    <property type="entry name" value="Aminomethyltransferase fragment"/>
    <property type="match status" value="1"/>
</dbReference>
<dbReference type="NCBIfam" id="NF001567">
    <property type="entry name" value="PRK00389.1"/>
    <property type="match status" value="1"/>
</dbReference>
<dbReference type="NCBIfam" id="NF010093">
    <property type="entry name" value="PRK13579.1"/>
    <property type="match status" value="1"/>
</dbReference>
<dbReference type="RefSeq" id="WP_367722300.1">
    <property type="nucleotide sequence ID" value="NZ_JBFOCI010000001.1"/>
</dbReference>
<organism evidence="10 11">
    <name type="scientific">Mesorhizobium marinum</name>
    <dbReference type="NCBI Taxonomy" id="3228790"/>
    <lineage>
        <taxon>Bacteria</taxon>
        <taxon>Pseudomonadati</taxon>
        <taxon>Pseudomonadota</taxon>
        <taxon>Alphaproteobacteria</taxon>
        <taxon>Hyphomicrobiales</taxon>
        <taxon>Phyllobacteriaceae</taxon>
        <taxon>Mesorhizobium</taxon>
    </lineage>
</organism>
<dbReference type="EMBL" id="JBFOCI010000001">
    <property type="protein sequence ID" value="MEW9805259.1"/>
    <property type="molecule type" value="Genomic_DNA"/>
</dbReference>
<dbReference type="Proteomes" id="UP001556196">
    <property type="component" value="Unassembled WGS sequence"/>
</dbReference>
<evidence type="ECO:0000256" key="7">
    <source>
        <dbReference type="SAM" id="MobiDB-lite"/>
    </source>
</evidence>
<evidence type="ECO:0000259" key="9">
    <source>
        <dbReference type="Pfam" id="PF08669"/>
    </source>
</evidence>
<dbReference type="Gene3D" id="3.30.70.1400">
    <property type="entry name" value="Aminomethyltransferase beta-barrel domains"/>
    <property type="match status" value="1"/>
</dbReference>
<feature type="region of interest" description="Disordered" evidence="7">
    <location>
        <begin position="282"/>
        <end position="315"/>
    </location>
</feature>
<keyword evidence="3" id="KW-0032">Aminotransferase</keyword>
<reference evidence="10 11" key="1">
    <citation type="submission" date="2024-06" db="EMBL/GenBank/DDBJ databases">
        <authorList>
            <person name="Tuo L."/>
        </authorList>
    </citation>
    <scope>NUCLEOTIDE SEQUENCE [LARGE SCALE GENOMIC DNA]</scope>
    <source>
        <strain evidence="10 11">ZMM04-5</strain>
    </source>
</reference>
<dbReference type="GO" id="GO:0004047">
    <property type="term" value="F:aminomethyltransferase activity"/>
    <property type="evidence" value="ECO:0007669"/>
    <property type="project" value="UniProtKB-EC"/>
</dbReference>
<dbReference type="InterPro" id="IPR013977">
    <property type="entry name" value="GcvT_C"/>
</dbReference>
<dbReference type="Pfam" id="PF01571">
    <property type="entry name" value="GCV_T"/>
    <property type="match status" value="1"/>
</dbReference>
<evidence type="ECO:0000259" key="8">
    <source>
        <dbReference type="Pfam" id="PF01571"/>
    </source>
</evidence>
<name>A0ABV3QW08_9HYPH</name>
<dbReference type="Gene3D" id="3.30.1360.120">
    <property type="entry name" value="Probable tRNA modification gtpase trme, domain 1"/>
    <property type="match status" value="1"/>
</dbReference>
<evidence type="ECO:0000256" key="1">
    <source>
        <dbReference type="ARBA" id="ARBA00008609"/>
    </source>
</evidence>
<evidence type="ECO:0000313" key="11">
    <source>
        <dbReference type="Proteomes" id="UP001556196"/>
    </source>
</evidence>
<dbReference type="Gene3D" id="2.40.30.110">
    <property type="entry name" value="Aminomethyltransferase beta-barrel domains"/>
    <property type="match status" value="1"/>
</dbReference>
<keyword evidence="4 10" id="KW-0808">Transferase</keyword>
<evidence type="ECO:0000313" key="10">
    <source>
        <dbReference type="EMBL" id="MEW9805259.1"/>
    </source>
</evidence>
<dbReference type="PANTHER" id="PTHR43757:SF2">
    <property type="entry name" value="AMINOMETHYLTRANSFERASE, MITOCHONDRIAL"/>
    <property type="match status" value="1"/>
</dbReference>
<evidence type="ECO:0000256" key="4">
    <source>
        <dbReference type="ARBA" id="ARBA00022679"/>
    </source>
</evidence>
<evidence type="ECO:0000256" key="5">
    <source>
        <dbReference type="ARBA" id="ARBA00031395"/>
    </source>
</evidence>
<dbReference type="Pfam" id="PF08669">
    <property type="entry name" value="GCV_T_C"/>
    <property type="match status" value="1"/>
</dbReference>
<feature type="domain" description="GCVT N-terminal" evidence="8">
    <location>
        <begin position="12"/>
        <end position="256"/>
    </location>
</feature>
<proteinExistence type="inferred from homology"/>
<keyword evidence="11" id="KW-1185">Reference proteome</keyword>
<comment type="catalytic activity">
    <reaction evidence="6">
        <text>N(6)-[(R)-S(8)-aminomethyldihydrolipoyl]-L-lysyl-[protein] + (6S)-5,6,7,8-tetrahydrofolate = N(6)-[(R)-dihydrolipoyl]-L-lysyl-[protein] + (6R)-5,10-methylene-5,6,7,8-tetrahydrofolate + NH4(+)</text>
        <dbReference type="Rhea" id="RHEA:16945"/>
        <dbReference type="Rhea" id="RHEA-COMP:10475"/>
        <dbReference type="Rhea" id="RHEA-COMP:10492"/>
        <dbReference type="ChEBI" id="CHEBI:15636"/>
        <dbReference type="ChEBI" id="CHEBI:28938"/>
        <dbReference type="ChEBI" id="CHEBI:57453"/>
        <dbReference type="ChEBI" id="CHEBI:83100"/>
        <dbReference type="ChEBI" id="CHEBI:83143"/>
        <dbReference type="EC" id="2.1.2.10"/>
    </reaction>
</comment>
<comment type="similarity">
    <text evidence="1">Belongs to the GcvT family.</text>
</comment>
<dbReference type="InterPro" id="IPR027266">
    <property type="entry name" value="TrmE/GcvT-like"/>
</dbReference>
<evidence type="ECO:0000256" key="2">
    <source>
        <dbReference type="ARBA" id="ARBA00012616"/>
    </source>
</evidence>
<evidence type="ECO:0000256" key="6">
    <source>
        <dbReference type="ARBA" id="ARBA00047665"/>
    </source>
</evidence>
<dbReference type="PANTHER" id="PTHR43757">
    <property type="entry name" value="AMINOMETHYLTRANSFERASE"/>
    <property type="match status" value="1"/>
</dbReference>
<protein>
    <recommendedName>
        <fullName evidence="2">aminomethyltransferase</fullName>
        <ecNumber evidence="2">2.1.2.10</ecNumber>
    </recommendedName>
    <alternativeName>
        <fullName evidence="5">Glycine cleavage system T protein</fullName>
    </alternativeName>
</protein>
<dbReference type="InterPro" id="IPR006223">
    <property type="entry name" value="GcvT"/>
</dbReference>
<feature type="domain" description="Aminomethyltransferase C-terminal" evidence="9">
    <location>
        <begin position="282"/>
        <end position="358"/>
    </location>
</feature>
<dbReference type="NCBIfam" id="TIGR00528">
    <property type="entry name" value="gcvT"/>
    <property type="match status" value="1"/>
</dbReference>
<evidence type="ECO:0000256" key="3">
    <source>
        <dbReference type="ARBA" id="ARBA00022576"/>
    </source>
</evidence>
<dbReference type="SUPFAM" id="SSF101790">
    <property type="entry name" value="Aminomethyltransferase beta-barrel domain"/>
    <property type="match status" value="1"/>
</dbReference>
<dbReference type="PIRSF" id="PIRSF006487">
    <property type="entry name" value="GcvT"/>
    <property type="match status" value="1"/>
</dbReference>
<dbReference type="InterPro" id="IPR029043">
    <property type="entry name" value="GcvT/YgfZ_C"/>
</dbReference>
<sequence>MTGENLKSLPLEDVHKAAGARFGGFAGWSMPLTYPPGVMKEHLHTRDHVGLFDISHMKLFEVSGPGAAALLDRACPLRAGALELSQSKYTFLLTEQAGIIDDLIVTRLEPQRFMVVANAGNAEADEKHLRRLAEGFDVTITPLDRVFLAIQGPEAADALLKVGIETDALTFMHGLDLRRDWFLSRSGYTGEDGFEIGLPEADARTLVEELTADPRVMWIGLAARDSLRLEAGLCLHGQDITPDTDPASAGLMWAIPKEIRTGGGFVGAEALRAILADGPRQKRVGLKPEGRQPVRAGTELSDADGNPAGRVTSGGFGPSTGFPVAMGYVPAALAKPGSRVFADVRGTKVPVDIHPLPFTAHRYRKG</sequence>
<gene>
    <name evidence="10" type="primary">gcvT</name>
    <name evidence="10" type="ORF">ABUE31_04560</name>
</gene>
<dbReference type="InterPro" id="IPR006222">
    <property type="entry name" value="GCVT_N"/>
</dbReference>
<comment type="caution">
    <text evidence="10">The sequence shown here is derived from an EMBL/GenBank/DDBJ whole genome shotgun (WGS) entry which is preliminary data.</text>
</comment>
<dbReference type="InterPro" id="IPR028896">
    <property type="entry name" value="GcvT/YgfZ/DmdA"/>
</dbReference>